<dbReference type="Gene3D" id="2.30.30.240">
    <property type="entry name" value="PRC-barrel domain"/>
    <property type="match status" value="1"/>
</dbReference>
<keyword evidence="3" id="KW-1185">Reference proteome</keyword>
<dbReference type="HOGENOM" id="CLU_1615650_0_0_4"/>
<evidence type="ECO:0000313" key="2">
    <source>
        <dbReference type="EMBL" id="CAL94355.1"/>
    </source>
</evidence>
<accession>A1K6A0</accession>
<dbReference type="InterPro" id="IPR027275">
    <property type="entry name" value="PRC-brl_dom"/>
</dbReference>
<dbReference type="InterPro" id="IPR011033">
    <property type="entry name" value="PRC_barrel-like_sf"/>
</dbReference>
<feature type="domain" description="PRC-barrel" evidence="1">
    <location>
        <begin position="56"/>
        <end position="106"/>
    </location>
</feature>
<dbReference type="KEGG" id="azo:azo1738"/>
<protein>
    <recommendedName>
        <fullName evidence="1">PRC-barrel domain-containing protein</fullName>
    </recommendedName>
</protein>
<dbReference type="EMBL" id="AM406670">
    <property type="protein sequence ID" value="CAL94355.1"/>
    <property type="molecule type" value="Genomic_DNA"/>
</dbReference>
<dbReference type="AlphaFoldDB" id="A1K6A0"/>
<reference evidence="2 3" key="1">
    <citation type="journal article" date="2006" name="Nat. Biotechnol.">
        <title>Complete genome of the mutualistic, N2-fixing grass endophyte Azoarcus sp. strain BH72.</title>
        <authorList>
            <person name="Krause A."/>
            <person name="Ramakumar A."/>
            <person name="Bartels D."/>
            <person name="Battistoni F."/>
            <person name="Bekel T."/>
            <person name="Boch J."/>
            <person name="Boehm M."/>
            <person name="Friedrich F."/>
            <person name="Hurek T."/>
            <person name="Krause L."/>
            <person name="Linke B."/>
            <person name="McHardy A.C."/>
            <person name="Sarkar A."/>
            <person name="Schneiker S."/>
            <person name="Syed A.A."/>
            <person name="Thauer R."/>
            <person name="Vorhoelter F.-J."/>
            <person name="Weidner S."/>
            <person name="Puehler A."/>
            <person name="Reinhold-Hurek B."/>
            <person name="Kaiser O."/>
            <person name="Goesmann A."/>
        </authorList>
    </citation>
    <scope>NUCLEOTIDE SEQUENCE [LARGE SCALE GENOMIC DNA]</scope>
    <source>
        <strain evidence="2 3">BH72</strain>
    </source>
</reference>
<name>A1K6A0_AZOSB</name>
<organism evidence="2 3">
    <name type="scientific">Azoarcus sp. (strain BH72)</name>
    <dbReference type="NCBI Taxonomy" id="418699"/>
    <lineage>
        <taxon>Bacteria</taxon>
        <taxon>Pseudomonadati</taxon>
        <taxon>Pseudomonadota</taxon>
        <taxon>Betaproteobacteria</taxon>
        <taxon>Rhodocyclales</taxon>
        <taxon>Zoogloeaceae</taxon>
        <taxon>Azoarcus</taxon>
    </lineage>
</organism>
<dbReference type="Proteomes" id="UP000002588">
    <property type="component" value="Chromosome"/>
</dbReference>
<evidence type="ECO:0000313" key="3">
    <source>
        <dbReference type="Proteomes" id="UP000002588"/>
    </source>
</evidence>
<gene>
    <name evidence="2" type="ordered locus">azo1738</name>
</gene>
<evidence type="ECO:0000259" key="1">
    <source>
        <dbReference type="Pfam" id="PF05239"/>
    </source>
</evidence>
<dbReference type="SUPFAM" id="SSF50346">
    <property type="entry name" value="PRC-barrel domain"/>
    <property type="match status" value="1"/>
</dbReference>
<dbReference type="STRING" id="62928.azo1738"/>
<sequence>MSDTRPRRLQYGLTDSWMGAGAAHMHKPQTLRDAACAWPAQTTPRQAEVESDVTVASRLEGKAVRDPAGELVGRVRHVLLDLAAGRIAFLVIELEGSRLLCAVPWAAFGPEPSRLGLVLAYTLEDLGQAPTFRVDQWPALGNPEWLQAVYRFFAAPPHWNTAGS</sequence>
<dbReference type="Pfam" id="PF05239">
    <property type="entry name" value="PRC"/>
    <property type="match status" value="1"/>
</dbReference>
<dbReference type="eggNOG" id="COG1873">
    <property type="taxonomic scope" value="Bacteria"/>
</dbReference>
<proteinExistence type="predicted"/>